<sequence length="34" mass="3962">MKNLKHKAKRIIQNKKGDKMDISEAVKVIALHQF</sequence>
<proteinExistence type="predicted"/>
<dbReference type="EMBL" id="VSSQ01024698">
    <property type="protein sequence ID" value="MPM72360.1"/>
    <property type="molecule type" value="Genomic_DNA"/>
</dbReference>
<name>A0A645C3L2_9ZZZZ</name>
<gene>
    <name evidence="1" type="ORF">SDC9_119333</name>
</gene>
<reference evidence="1" key="1">
    <citation type="submission" date="2019-08" db="EMBL/GenBank/DDBJ databases">
        <authorList>
            <person name="Kucharzyk K."/>
            <person name="Murdoch R.W."/>
            <person name="Higgins S."/>
            <person name="Loffler F."/>
        </authorList>
    </citation>
    <scope>NUCLEOTIDE SEQUENCE</scope>
</reference>
<accession>A0A645C3L2</accession>
<dbReference type="AlphaFoldDB" id="A0A645C3L2"/>
<comment type="caution">
    <text evidence="1">The sequence shown here is derived from an EMBL/GenBank/DDBJ whole genome shotgun (WGS) entry which is preliminary data.</text>
</comment>
<organism evidence="1">
    <name type="scientific">bioreactor metagenome</name>
    <dbReference type="NCBI Taxonomy" id="1076179"/>
    <lineage>
        <taxon>unclassified sequences</taxon>
        <taxon>metagenomes</taxon>
        <taxon>ecological metagenomes</taxon>
    </lineage>
</organism>
<protein>
    <submittedName>
        <fullName evidence="1">Uncharacterized protein</fullName>
    </submittedName>
</protein>
<evidence type="ECO:0000313" key="1">
    <source>
        <dbReference type="EMBL" id="MPM72360.1"/>
    </source>
</evidence>